<organism evidence="1 2">
    <name type="scientific">Armillaria tabescens</name>
    <name type="common">Ringless honey mushroom</name>
    <name type="synonym">Agaricus tabescens</name>
    <dbReference type="NCBI Taxonomy" id="1929756"/>
    <lineage>
        <taxon>Eukaryota</taxon>
        <taxon>Fungi</taxon>
        <taxon>Dikarya</taxon>
        <taxon>Basidiomycota</taxon>
        <taxon>Agaricomycotina</taxon>
        <taxon>Agaricomycetes</taxon>
        <taxon>Agaricomycetidae</taxon>
        <taxon>Agaricales</taxon>
        <taxon>Marasmiineae</taxon>
        <taxon>Physalacriaceae</taxon>
        <taxon>Desarmillaria</taxon>
    </lineage>
</organism>
<reference evidence="1" key="1">
    <citation type="submission" date="2023-06" db="EMBL/GenBank/DDBJ databases">
        <authorList>
            <consortium name="Lawrence Berkeley National Laboratory"/>
            <person name="Ahrendt S."/>
            <person name="Sahu N."/>
            <person name="Indic B."/>
            <person name="Wong-Bajracharya J."/>
            <person name="Merenyi Z."/>
            <person name="Ke H.-M."/>
            <person name="Monk M."/>
            <person name="Kocsube S."/>
            <person name="Drula E."/>
            <person name="Lipzen A."/>
            <person name="Balint B."/>
            <person name="Henrissat B."/>
            <person name="Andreopoulos B."/>
            <person name="Martin F.M."/>
            <person name="Harder C.B."/>
            <person name="Rigling D."/>
            <person name="Ford K.L."/>
            <person name="Foster G.D."/>
            <person name="Pangilinan J."/>
            <person name="Papanicolaou A."/>
            <person name="Barry K."/>
            <person name="LaButti K."/>
            <person name="Viragh M."/>
            <person name="Koriabine M."/>
            <person name="Yan M."/>
            <person name="Riley R."/>
            <person name="Champramary S."/>
            <person name="Plett K.L."/>
            <person name="Tsai I.J."/>
            <person name="Slot J."/>
            <person name="Sipos G."/>
            <person name="Plett J."/>
            <person name="Nagy L.G."/>
            <person name="Grigoriev I.V."/>
        </authorList>
    </citation>
    <scope>NUCLEOTIDE SEQUENCE</scope>
    <source>
        <strain evidence="1">CCBAS 213</strain>
    </source>
</reference>
<dbReference type="GeneID" id="85352075"/>
<name>A0AA39N656_ARMTA</name>
<sequence>MLFPKHELWPPSVISLPEVTISALTETGQPESSFVVPLQRAYTGRVSVISSHLADTPC</sequence>
<accession>A0AA39N656</accession>
<dbReference type="RefSeq" id="XP_060331134.1">
    <property type="nucleotide sequence ID" value="XM_060468527.1"/>
</dbReference>
<protein>
    <submittedName>
        <fullName evidence="1">Uncharacterized protein</fullName>
    </submittedName>
</protein>
<evidence type="ECO:0000313" key="2">
    <source>
        <dbReference type="Proteomes" id="UP001175211"/>
    </source>
</evidence>
<evidence type="ECO:0000313" key="1">
    <source>
        <dbReference type="EMBL" id="KAK0458884.1"/>
    </source>
</evidence>
<dbReference type="Proteomes" id="UP001175211">
    <property type="component" value="Unassembled WGS sequence"/>
</dbReference>
<feature type="non-terminal residue" evidence="1">
    <location>
        <position position="1"/>
    </location>
</feature>
<keyword evidence="2" id="KW-1185">Reference proteome</keyword>
<gene>
    <name evidence="1" type="ORF">EV420DRAFT_1308396</name>
</gene>
<comment type="caution">
    <text evidence="1">The sequence shown here is derived from an EMBL/GenBank/DDBJ whole genome shotgun (WGS) entry which is preliminary data.</text>
</comment>
<dbReference type="AlphaFoldDB" id="A0AA39N656"/>
<proteinExistence type="predicted"/>
<dbReference type="EMBL" id="JAUEPS010000016">
    <property type="protein sequence ID" value="KAK0458884.1"/>
    <property type="molecule type" value="Genomic_DNA"/>
</dbReference>